<dbReference type="RefSeq" id="WP_154458975.1">
    <property type="nucleotide sequence ID" value="NZ_VUMV01000015.1"/>
</dbReference>
<accession>A0A7X2PAB2</accession>
<gene>
    <name evidence="5" type="ORF">FYJ60_12275</name>
</gene>
<dbReference type="CDD" id="cd05233">
    <property type="entry name" value="SDR_c"/>
    <property type="match status" value="1"/>
</dbReference>
<dbReference type="AlphaFoldDB" id="A0A7X2PAB2"/>
<evidence type="ECO:0000256" key="1">
    <source>
        <dbReference type="ARBA" id="ARBA00006484"/>
    </source>
</evidence>
<protein>
    <submittedName>
        <fullName evidence="5">SDR family NAD(P)-dependent oxidoreductase</fullName>
    </submittedName>
</protein>
<feature type="transmembrane region" description="Helical" evidence="4">
    <location>
        <begin position="12"/>
        <end position="32"/>
    </location>
</feature>
<keyword evidence="4" id="KW-1133">Transmembrane helix</keyword>
<dbReference type="PRINTS" id="PR00081">
    <property type="entry name" value="GDHRDH"/>
</dbReference>
<keyword evidence="3" id="KW-0560">Oxidoreductase</keyword>
<name>A0A7X2PAB2_9FIRM</name>
<dbReference type="Proteomes" id="UP000466864">
    <property type="component" value="Unassembled WGS sequence"/>
</dbReference>
<dbReference type="PANTHER" id="PTHR43391:SF14">
    <property type="entry name" value="DEHYDROGENASE_REDUCTASE SDR FAMILY PROTEIN 7-LIKE"/>
    <property type="match status" value="1"/>
</dbReference>
<proteinExistence type="inferred from homology"/>
<evidence type="ECO:0000256" key="4">
    <source>
        <dbReference type="SAM" id="Phobius"/>
    </source>
</evidence>
<keyword evidence="4" id="KW-0472">Membrane</keyword>
<dbReference type="Gene3D" id="3.40.50.720">
    <property type="entry name" value="NAD(P)-binding Rossmann-like Domain"/>
    <property type="match status" value="1"/>
</dbReference>
<reference evidence="5 6" key="1">
    <citation type="submission" date="2019-08" db="EMBL/GenBank/DDBJ databases">
        <title>In-depth cultivation of the pig gut microbiome towards novel bacterial diversity and tailored functional studies.</title>
        <authorList>
            <person name="Wylensek D."/>
            <person name="Hitch T.C.A."/>
            <person name="Clavel T."/>
        </authorList>
    </citation>
    <scope>NUCLEOTIDE SEQUENCE [LARGE SCALE GENOMIC DNA]</scope>
    <source>
        <strain evidence="5 6">Oil+RF-744-WCA-WT-13</strain>
    </source>
</reference>
<evidence type="ECO:0000256" key="2">
    <source>
        <dbReference type="ARBA" id="ARBA00022857"/>
    </source>
</evidence>
<dbReference type="InterPro" id="IPR002347">
    <property type="entry name" value="SDR_fam"/>
</dbReference>
<evidence type="ECO:0000256" key="3">
    <source>
        <dbReference type="ARBA" id="ARBA00023002"/>
    </source>
</evidence>
<evidence type="ECO:0000313" key="6">
    <source>
        <dbReference type="Proteomes" id="UP000466864"/>
    </source>
</evidence>
<comment type="similarity">
    <text evidence="1">Belongs to the short-chain dehydrogenases/reductases (SDR) family.</text>
</comment>
<keyword evidence="2" id="KW-0521">NADP</keyword>
<keyword evidence="4" id="KW-0812">Transmembrane</keyword>
<evidence type="ECO:0000313" key="5">
    <source>
        <dbReference type="EMBL" id="MST83071.1"/>
    </source>
</evidence>
<dbReference type="Pfam" id="PF00106">
    <property type="entry name" value="adh_short"/>
    <property type="match status" value="1"/>
</dbReference>
<comment type="caution">
    <text evidence="5">The sequence shown here is derived from an EMBL/GenBank/DDBJ whole genome shotgun (WGS) entry which is preliminary data.</text>
</comment>
<sequence>MHIIASIWSHLTGIFGTVVLVTALISFIIGLIERYHYATRKAAPGLSPDGKGSAAAGEDAVMRKDPHSDARKIAVITGASSGLGSGYAKAIDKTPKAYDVNEIWLIARRKDRLDALARQLHLPVYVVPMDLTDQGNLKWFVETLKKESDRSSSFSVSVLLNCAGFGKFGTSSEIGRAEEGRMIDVNDKAAINMTDLLIPYMRPGSRIGQICSVAAFQPIPGFNAYAASKALLYSYSRALRVELLKQGISVTAVCPYWIKDTEFIEVAAGKKRNLPLASRSDSIIRLSLWDLRHNHALSTPGFICTLDRIFAGLIPDEVMAFLMKKFI</sequence>
<organism evidence="5 6">
    <name type="scientific">Bilifractor porci</name>
    <dbReference type="NCBI Taxonomy" id="2606636"/>
    <lineage>
        <taxon>Bacteria</taxon>
        <taxon>Bacillati</taxon>
        <taxon>Bacillota</taxon>
        <taxon>Clostridia</taxon>
        <taxon>Lachnospirales</taxon>
        <taxon>Lachnospiraceae</taxon>
        <taxon>Bilifractor</taxon>
    </lineage>
</organism>
<dbReference type="EMBL" id="VUMV01000015">
    <property type="protein sequence ID" value="MST83071.1"/>
    <property type="molecule type" value="Genomic_DNA"/>
</dbReference>
<keyword evidence="6" id="KW-1185">Reference proteome</keyword>
<dbReference type="SUPFAM" id="SSF51735">
    <property type="entry name" value="NAD(P)-binding Rossmann-fold domains"/>
    <property type="match status" value="1"/>
</dbReference>
<dbReference type="PANTHER" id="PTHR43391">
    <property type="entry name" value="RETINOL DEHYDROGENASE-RELATED"/>
    <property type="match status" value="1"/>
</dbReference>
<dbReference type="InterPro" id="IPR036291">
    <property type="entry name" value="NAD(P)-bd_dom_sf"/>
</dbReference>
<dbReference type="GO" id="GO:0016491">
    <property type="term" value="F:oxidoreductase activity"/>
    <property type="evidence" value="ECO:0007669"/>
    <property type="project" value="UniProtKB-KW"/>
</dbReference>